<dbReference type="Gene3D" id="3.40.50.300">
    <property type="entry name" value="P-loop containing nucleotide triphosphate hydrolases"/>
    <property type="match status" value="1"/>
</dbReference>
<dbReference type="PROSITE" id="PS00211">
    <property type="entry name" value="ABC_TRANSPORTER_1"/>
    <property type="match status" value="1"/>
</dbReference>
<organism evidence="7 8">
    <name type="scientific">Asanoa siamensis</name>
    <dbReference type="NCBI Taxonomy" id="926357"/>
    <lineage>
        <taxon>Bacteria</taxon>
        <taxon>Bacillati</taxon>
        <taxon>Actinomycetota</taxon>
        <taxon>Actinomycetes</taxon>
        <taxon>Micromonosporales</taxon>
        <taxon>Micromonosporaceae</taxon>
        <taxon>Asanoa</taxon>
    </lineage>
</organism>
<dbReference type="InterPro" id="IPR027417">
    <property type="entry name" value="P-loop_NTPase"/>
</dbReference>
<keyword evidence="8" id="KW-1185">Reference proteome</keyword>
<dbReference type="Pfam" id="PF00005">
    <property type="entry name" value="ABC_tran"/>
    <property type="match status" value="1"/>
</dbReference>
<dbReference type="InterPro" id="IPR017871">
    <property type="entry name" value="ABC_transporter-like_CS"/>
</dbReference>
<name>A0ABQ4CJH6_9ACTN</name>
<evidence type="ECO:0000256" key="1">
    <source>
        <dbReference type="ARBA" id="ARBA00005417"/>
    </source>
</evidence>
<keyword evidence="4 7" id="KW-0067">ATP-binding</keyword>
<comment type="caution">
    <text evidence="7">The sequence shown here is derived from an EMBL/GenBank/DDBJ whole genome shotgun (WGS) entry which is preliminary data.</text>
</comment>
<protein>
    <submittedName>
        <fullName evidence="7">ABC transporter ATP-binding protein</fullName>
    </submittedName>
</protein>
<evidence type="ECO:0000256" key="3">
    <source>
        <dbReference type="ARBA" id="ARBA00022741"/>
    </source>
</evidence>
<dbReference type="PROSITE" id="PS50893">
    <property type="entry name" value="ABC_TRANSPORTER_2"/>
    <property type="match status" value="1"/>
</dbReference>
<feature type="domain" description="ABC transporter" evidence="6">
    <location>
        <begin position="2"/>
        <end position="234"/>
    </location>
</feature>
<dbReference type="InterPro" id="IPR003593">
    <property type="entry name" value="AAA+_ATPase"/>
</dbReference>
<dbReference type="PANTHER" id="PTHR43820:SF4">
    <property type="entry name" value="HIGH-AFFINITY BRANCHED-CHAIN AMINO ACID TRANSPORT ATP-BINDING PROTEIN LIVF"/>
    <property type="match status" value="1"/>
</dbReference>
<dbReference type="SUPFAM" id="SSF52540">
    <property type="entry name" value="P-loop containing nucleoside triphosphate hydrolases"/>
    <property type="match status" value="1"/>
</dbReference>
<dbReference type="CDD" id="cd03224">
    <property type="entry name" value="ABC_TM1139_LivF_branched"/>
    <property type="match status" value="1"/>
</dbReference>
<proteinExistence type="inferred from homology"/>
<dbReference type="SMART" id="SM00382">
    <property type="entry name" value="AAA"/>
    <property type="match status" value="1"/>
</dbReference>
<dbReference type="Proteomes" id="UP000604117">
    <property type="component" value="Unassembled WGS sequence"/>
</dbReference>
<dbReference type="PANTHER" id="PTHR43820">
    <property type="entry name" value="HIGH-AFFINITY BRANCHED-CHAIN AMINO ACID TRANSPORT ATP-BINDING PROTEIN LIVF"/>
    <property type="match status" value="1"/>
</dbReference>
<gene>
    <name evidence="7" type="ORF">Asi02nite_09630</name>
</gene>
<evidence type="ECO:0000256" key="5">
    <source>
        <dbReference type="ARBA" id="ARBA00022970"/>
    </source>
</evidence>
<evidence type="ECO:0000313" key="7">
    <source>
        <dbReference type="EMBL" id="GIF71445.1"/>
    </source>
</evidence>
<keyword evidence="2" id="KW-0813">Transport</keyword>
<dbReference type="RefSeq" id="WP_203710929.1">
    <property type="nucleotide sequence ID" value="NZ_BONE01000005.1"/>
</dbReference>
<keyword evidence="5" id="KW-0029">Amino-acid transport</keyword>
<dbReference type="GO" id="GO:0005524">
    <property type="term" value="F:ATP binding"/>
    <property type="evidence" value="ECO:0007669"/>
    <property type="project" value="UniProtKB-KW"/>
</dbReference>
<evidence type="ECO:0000256" key="2">
    <source>
        <dbReference type="ARBA" id="ARBA00022448"/>
    </source>
</evidence>
<dbReference type="InterPro" id="IPR003439">
    <property type="entry name" value="ABC_transporter-like_ATP-bd"/>
</dbReference>
<keyword evidence="3" id="KW-0547">Nucleotide-binding</keyword>
<reference evidence="7 8" key="1">
    <citation type="submission" date="2021-01" db="EMBL/GenBank/DDBJ databases">
        <title>Whole genome shotgun sequence of Asanoa siamensis NBRC 107932.</title>
        <authorList>
            <person name="Komaki H."/>
            <person name="Tamura T."/>
        </authorList>
    </citation>
    <scope>NUCLEOTIDE SEQUENCE [LARGE SCALE GENOMIC DNA]</scope>
    <source>
        <strain evidence="7 8">NBRC 107932</strain>
    </source>
</reference>
<dbReference type="EMBL" id="BONE01000005">
    <property type="protein sequence ID" value="GIF71445.1"/>
    <property type="molecule type" value="Genomic_DNA"/>
</dbReference>
<accession>A0ABQ4CJH6</accession>
<evidence type="ECO:0000256" key="4">
    <source>
        <dbReference type="ARBA" id="ARBA00022840"/>
    </source>
</evidence>
<evidence type="ECO:0000313" key="8">
    <source>
        <dbReference type="Proteomes" id="UP000604117"/>
    </source>
</evidence>
<sequence>MLEVRGVDARYGDAQALWGVDLEVAPAETVCIVGPNGAGKTTLVQTIAGLHRAAAGTITVDGVDIAALPGHRVCDHGVATVPEGRRVFGHMTVRDNLLLGAYRPKARAAHRETEAQVYDLFPRLKERARQHAGSLSGGEQQMLALGRALMALPRLLLLDEPSLGLAPVIVDEVFDAIAAVTATGVGVLLVEQDVERALSAASRGYLLIEGRIAAAGPTADLRDRADVRERVLGM</sequence>
<dbReference type="InterPro" id="IPR052156">
    <property type="entry name" value="BCAA_Transport_ATP-bd_LivF"/>
</dbReference>
<comment type="similarity">
    <text evidence="1">Belongs to the ABC transporter superfamily.</text>
</comment>
<evidence type="ECO:0000259" key="6">
    <source>
        <dbReference type="PROSITE" id="PS50893"/>
    </source>
</evidence>